<gene>
    <name evidence="1" type="ORF">SDC9_212587</name>
</gene>
<comment type="caution">
    <text evidence="1">The sequence shown here is derived from an EMBL/GenBank/DDBJ whole genome shotgun (WGS) entry which is preliminary data.</text>
</comment>
<dbReference type="EMBL" id="VSSQ01146232">
    <property type="protein sequence ID" value="MPN64810.1"/>
    <property type="molecule type" value="Genomic_DNA"/>
</dbReference>
<proteinExistence type="predicted"/>
<dbReference type="AlphaFoldDB" id="A0A645JP07"/>
<protein>
    <submittedName>
        <fullName evidence="1">Uncharacterized protein</fullName>
    </submittedName>
</protein>
<evidence type="ECO:0000313" key="1">
    <source>
        <dbReference type="EMBL" id="MPN64810.1"/>
    </source>
</evidence>
<organism evidence="1">
    <name type="scientific">bioreactor metagenome</name>
    <dbReference type="NCBI Taxonomy" id="1076179"/>
    <lineage>
        <taxon>unclassified sequences</taxon>
        <taxon>metagenomes</taxon>
        <taxon>ecological metagenomes</taxon>
    </lineage>
</organism>
<reference evidence="1" key="1">
    <citation type="submission" date="2019-08" db="EMBL/GenBank/DDBJ databases">
        <authorList>
            <person name="Kucharzyk K."/>
            <person name="Murdoch R.W."/>
            <person name="Higgins S."/>
            <person name="Loffler F."/>
        </authorList>
    </citation>
    <scope>NUCLEOTIDE SEQUENCE</scope>
</reference>
<sequence length="92" mass="9183">MDGDGDAESPSCAVADGFLPPSVALCAAGAFAAGDVGVVAAEDDCADACARGRCGDGVGQGEAAGQREAGQHRGRLLWDRHASVVLSWGHTE</sequence>
<accession>A0A645JP07</accession>
<name>A0A645JP07_9ZZZZ</name>